<keyword evidence="2" id="KW-1185">Reference proteome</keyword>
<dbReference type="EMBL" id="HF545616">
    <property type="protein sequence ID" value="CCO04091.1"/>
    <property type="molecule type" value="Genomic_DNA"/>
</dbReference>
<name>A0ABP1WEF3_9FIRM</name>
<evidence type="ECO:0000313" key="1">
    <source>
        <dbReference type="EMBL" id="CCO04091.1"/>
    </source>
</evidence>
<evidence type="ECO:0008006" key="3">
    <source>
        <dbReference type="Google" id="ProtNLM"/>
    </source>
</evidence>
<evidence type="ECO:0000313" key="2">
    <source>
        <dbReference type="Proteomes" id="UP000027600"/>
    </source>
</evidence>
<dbReference type="RefSeq" id="WP_038670592.1">
    <property type="nucleotide sequence ID" value="NZ_DAWBZA010000184.1"/>
</dbReference>
<sequence>MPKSVIQYDLLISCPGDIKDEVNCIKEVVDQFNATFADSLGISIRTKHWSKNSYPQSGGKPQALLNEQFVNDCDAAIAIMWTRFGTPTDEYGSGTEEEIEIMLHDGKQVFMYFCDKPLNPSQMDSEEYKRVKAFKDKYKDRGIYSTYTSIDDFKRDFFAHLSQYFLSLKTIERINNERHSSLLLKGLDRENHISDNAVIRDFKLKSEYDENGYIAKLREYYSEIDSIKTAKITGNPLLTGTLSFMPPAEISDNIKTYITEIAKHLNIELNENFFDLGNLHKSLDGLPMYSSVSGSDQEERKYHLIYKLYDTIKDFLKWISADKALTGMKSLGLILTNAGTDYDEDVEVSLYFPKGSLVTVDTFPELSVDDKNYLMNDRDLDEIFHIPSTAEFLDYADSVKLPKQVSVPVKPIQGIFGSSYDNSGDFTDYLSDVWGFETYTTDKCYVVKIHFDYIKHNTSVAFPSIILLFNDVTDIPYTITSKRNAEINNGTITIIK</sequence>
<accession>A0ABP1WEF3</accession>
<organism evidence="1 2">
    <name type="scientific">Ruminococcus bicirculans</name>
    <name type="common">ex Wegman et al. 2014</name>
    <dbReference type="NCBI Taxonomy" id="1160721"/>
    <lineage>
        <taxon>Bacteria</taxon>
        <taxon>Bacillati</taxon>
        <taxon>Bacillota</taxon>
        <taxon>Clostridia</taxon>
        <taxon>Eubacteriales</taxon>
        <taxon>Oscillospiraceae</taxon>
        <taxon>Ruminococcus</taxon>
    </lineage>
</organism>
<protein>
    <recommendedName>
        <fullName evidence="3">DUF4062 domain-containing protein</fullName>
    </recommendedName>
</protein>
<gene>
    <name evidence="1" type="ORF">RBI_I00361</name>
</gene>
<reference evidence="1 2" key="1">
    <citation type="journal article" date="2014" name="Int. J. Syst. Evol. Microbiol.">
        <title>Complete genome of a new Firmicutes species belonging to the dominant human colonic microbiota ('Ruminococcus bicirculans') reveals two chromosomes and a selective capacity to utilize plant glucans.</title>
        <authorList>
            <consortium name="NISC Comparative Sequencing Program"/>
            <person name="Wegmann U."/>
            <person name="Louis P."/>
            <person name="Goesmann A."/>
            <person name="Henrissat B."/>
            <person name="Duncan S.H."/>
            <person name="Flint H.J."/>
        </authorList>
    </citation>
    <scope>NUCLEOTIDE SEQUENCE [LARGE SCALE GENOMIC DNA]</scope>
    <source>
        <strain evidence="1 2">80/3</strain>
    </source>
</reference>
<dbReference type="Proteomes" id="UP000027600">
    <property type="component" value="Chromosome I"/>
</dbReference>
<proteinExistence type="predicted"/>